<organism evidence="3 4">
    <name type="scientific">Wolfiporia cocos (strain MD-104)</name>
    <name type="common">Brown rot fungus</name>
    <dbReference type="NCBI Taxonomy" id="742152"/>
    <lineage>
        <taxon>Eukaryota</taxon>
        <taxon>Fungi</taxon>
        <taxon>Dikarya</taxon>
        <taxon>Basidiomycota</taxon>
        <taxon>Agaricomycotina</taxon>
        <taxon>Agaricomycetes</taxon>
        <taxon>Polyporales</taxon>
        <taxon>Phaeolaceae</taxon>
        <taxon>Wolfiporia</taxon>
    </lineage>
</organism>
<dbReference type="STRING" id="742152.A0A2H3J1J4"/>
<keyword evidence="1" id="KW-0808">Transferase</keyword>
<dbReference type="AlphaFoldDB" id="A0A2H3J1J4"/>
<evidence type="ECO:0000256" key="1">
    <source>
        <dbReference type="RuleBase" id="RU363098"/>
    </source>
</evidence>
<dbReference type="GO" id="GO:0031380">
    <property type="term" value="C:nuclear RNA-directed RNA polymerase complex"/>
    <property type="evidence" value="ECO:0007669"/>
    <property type="project" value="TreeGrafter"/>
</dbReference>
<dbReference type="Pfam" id="PF05183">
    <property type="entry name" value="RdRP"/>
    <property type="match status" value="2"/>
</dbReference>
<comment type="similarity">
    <text evidence="1">Belongs to the RdRP family.</text>
</comment>
<dbReference type="EMBL" id="KB467865">
    <property type="protein sequence ID" value="PCH36046.1"/>
    <property type="molecule type" value="Genomic_DNA"/>
</dbReference>
<dbReference type="PANTHER" id="PTHR23079:SF55">
    <property type="entry name" value="RNA-DIRECTED RNA POLYMERASE"/>
    <property type="match status" value="1"/>
</dbReference>
<accession>A0A2H3J1J4</accession>
<dbReference type="GO" id="GO:0003723">
    <property type="term" value="F:RNA binding"/>
    <property type="evidence" value="ECO:0007669"/>
    <property type="project" value="UniProtKB-KW"/>
</dbReference>
<keyword evidence="1" id="KW-0696">RNA-directed RNA polymerase</keyword>
<dbReference type="PANTHER" id="PTHR23079">
    <property type="entry name" value="RNA-DEPENDENT RNA POLYMERASE"/>
    <property type="match status" value="1"/>
</dbReference>
<protein>
    <recommendedName>
        <fullName evidence="1">RNA-dependent RNA polymerase</fullName>
        <ecNumber evidence="1">2.7.7.48</ecNumber>
    </recommendedName>
</protein>
<evidence type="ECO:0000313" key="3">
    <source>
        <dbReference type="EMBL" id="PCH36046.1"/>
    </source>
</evidence>
<keyword evidence="4" id="KW-1185">Reference proteome</keyword>
<comment type="catalytic activity">
    <reaction evidence="1">
        <text>RNA(n) + a ribonucleoside 5'-triphosphate = RNA(n+1) + diphosphate</text>
        <dbReference type="Rhea" id="RHEA:21248"/>
        <dbReference type="Rhea" id="RHEA-COMP:14527"/>
        <dbReference type="Rhea" id="RHEA-COMP:17342"/>
        <dbReference type="ChEBI" id="CHEBI:33019"/>
        <dbReference type="ChEBI" id="CHEBI:61557"/>
        <dbReference type="ChEBI" id="CHEBI:140395"/>
        <dbReference type="EC" id="2.7.7.48"/>
    </reaction>
</comment>
<sequence length="1123" mass="126926">MEIFMHNIGYRTTQHQLKIELANILHSPAYSPPSEPPINFDVCIYTQNRSRGSLILPWEEIGERFMNEFGGCTARRSIIIGTTIIFERNWRQPNDGIVENIRRLPYVDPRAAEEAENRSREARRMSVSINLIQFGWICRDSVFSTEWERPCFPRGTLILDYHKREFRIQIPDAQIMRVVAVRAAQIYSTCAGTDERHRAAIFLLLHHPPSFETIPRGYSRDFLESPAPLPIRRRWPSFDESHEPVAPHTSLAIHLVCNTRDDLETYRRLCELVNKRVGGNLSVYSTQNRTLFHRSVREEYKAWIQTLPWEVAFQVEALLYSHVVDMRELLTFRARIERMAESGAKGASIVLRGFVARAKQGDDIFDCLHVVITPTTMSLAGPLPTRSNRVIRRYLEHQDSFLRVSFVDENHLTYRFDRDLDIRDFVNRRVKGFLTRGLDIAGCHFEFLAYSQSALKEHAVWFVKPFVHGGCEVNAASIIESLGSFKNLASDPNLIYCPARYAARISQAFSSTEPSVSVRADEVMYLQDVTDGGDPPRYCFTDGVGTISSELAKEIYGGEGDGRAIGIRPSMLKFDAPNSLEIEIARAFDRPGKYYLNRPLIMLLEGIGVPAEVFQSLQDDAVHETQDAVHSLDTSARLLETNGLGSSFRLSSTFLKLHRLGVAPLHEDIFWSQMMCLAVGHVLREIKHRARIPVPNGWTLVGVADVHGWLREGEIFACVDSQDQLKYLEGPVMISRSPVIHPGDVQVVRAVGKPPPGSPFEREPLRNSVVFSIKGERPLFSCLAGGDLDGDEYNVTTATTLIPPYTYEPAAYDSAQKKLVNHESTMEDVADFIAEYITSDTVGIIANRWRIIADQSSHGVFDRKCYRLAKLHSDAVDYPKSGTPVAHHLIPDQLFSAKPDWSAPETISPNAVDYYPSPRAIGHLFRAIKLPVIRMDKRVQEDIGLVDVLTRYRTGAEVDHGGQVYIVVKRLIAEVINLPETTTVADTAITRLWELFESYASRLRTICADHTLSHSRTPMLTEEEAVLGTIIEKCSQPRERRNLISRLREQTSTLVNIAYDELLHIAGSSSALSVLEQAWIAYQIALCAGDRFGARSFGWVVLNLVLEKADMIRKETHDSKISR</sequence>
<dbReference type="Proteomes" id="UP000218811">
    <property type="component" value="Unassembled WGS sequence"/>
</dbReference>
<name>A0A2H3J1J4_WOLCO</name>
<dbReference type="GO" id="GO:0003968">
    <property type="term" value="F:RNA-directed RNA polymerase activity"/>
    <property type="evidence" value="ECO:0007669"/>
    <property type="project" value="UniProtKB-KW"/>
</dbReference>
<gene>
    <name evidence="3" type="ORF">WOLCODRAFT_91813</name>
</gene>
<evidence type="ECO:0000259" key="2">
    <source>
        <dbReference type="Pfam" id="PF05183"/>
    </source>
</evidence>
<feature type="domain" description="RDRP core" evidence="2">
    <location>
        <begin position="372"/>
        <end position="556"/>
    </location>
</feature>
<dbReference type="OrthoDB" id="6513042at2759"/>
<evidence type="ECO:0000313" key="4">
    <source>
        <dbReference type="Proteomes" id="UP000218811"/>
    </source>
</evidence>
<feature type="domain" description="RDRP core" evidence="2">
    <location>
        <begin position="564"/>
        <end position="928"/>
    </location>
</feature>
<keyword evidence="1" id="KW-0548">Nucleotidyltransferase</keyword>
<proteinExistence type="inferred from homology"/>
<dbReference type="InterPro" id="IPR057596">
    <property type="entry name" value="RDRP_core"/>
</dbReference>
<dbReference type="EC" id="2.7.7.48" evidence="1"/>
<keyword evidence="1" id="KW-0694">RNA-binding</keyword>
<dbReference type="GO" id="GO:0030422">
    <property type="term" value="P:siRNA processing"/>
    <property type="evidence" value="ECO:0007669"/>
    <property type="project" value="TreeGrafter"/>
</dbReference>
<reference evidence="3 4" key="1">
    <citation type="journal article" date="2012" name="Science">
        <title>The Paleozoic origin of enzymatic lignin decomposition reconstructed from 31 fungal genomes.</title>
        <authorList>
            <person name="Floudas D."/>
            <person name="Binder M."/>
            <person name="Riley R."/>
            <person name="Barry K."/>
            <person name="Blanchette R.A."/>
            <person name="Henrissat B."/>
            <person name="Martinez A.T."/>
            <person name="Otillar R."/>
            <person name="Spatafora J.W."/>
            <person name="Yadav J.S."/>
            <person name="Aerts A."/>
            <person name="Benoit I."/>
            <person name="Boyd A."/>
            <person name="Carlson A."/>
            <person name="Copeland A."/>
            <person name="Coutinho P.M."/>
            <person name="de Vries R.P."/>
            <person name="Ferreira P."/>
            <person name="Findley K."/>
            <person name="Foster B."/>
            <person name="Gaskell J."/>
            <person name="Glotzer D."/>
            <person name="Gorecki P."/>
            <person name="Heitman J."/>
            <person name="Hesse C."/>
            <person name="Hori C."/>
            <person name="Igarashi K."/>
            <person name="Jurgens J.A."/>
            <person name="Kallen N."/>
            <person name="Kersten P."/>
            <person name="Kohler A."/>
            <person name="Kuees U."/>
            <person name="Kumar T.K.A."/>
            <person name="Kuo A."/>
            <person name="LaButti K."/>
            <person name="Larrondo L.F."/>
            <person name="Lindquist E."/>
            <person name="Ling A."/>
            <person name="Lombard V."/>
            <person name="Lucas S."/>
            <person name="Lundell T."/>
            <person name="Martin R."/>
            <person name="McLaughlin D.J."/>
            <person name="Morgenstern I."/>
            <person name="Morin E."/>
            <person name="Murat C."/>
            <person name="Nagy L.G."/>
            <person name="Nolan M."/>
            <person name="Ohm R.A."/>
            <person name="Patyshakuliyeva A."/>
            <person name="Rokas A."/>
            <person name="Ruiz-Duenas F.J."/>
            <person name="Sabat G."/>
            <person name="Salamov A."/>
            <person name="Samejima M."/>
            <person name="Schmutz J."/>
            <person name="Slot J.C."/>
            <person name="St John F."/>
            <person name="Stenlid J."/>
            <person name="Sun H."/>
            <person name="Sun S."/>
            <person name="Syed K."/>
            <person name="Tsang A."/>
            <person name="Wiebenga A."/>
            <person name="Young D."/>
            <person name="Pisabarro A."/>
            <person name="Eastwood D.C."/>
            <person name="Martin F."/>
            <person name="Cullen D."/>
            <person name="Grigoriev I.V."/>
            <person name="Hibbett D.S."/>
        </authorList>
    </citation>
    <scope>NUCLEOTIDE SEQUENCE [LARGE SCALE GENOMIC DNA]</scope>
    <source>
        <strain evidence="3 4">MD-104</strain>
    </source>
</reference>
<dbReference type="InterPro" id="IPR007855">
    <property type="entry name" value="RDRP"/>
</dbReference>